<reference evidence="1 2" key="1">
    <citation type="submission" date="2015-11" db="EMBL/GenBank/DDBJ databases">
        <title>Draft Genome Sequence of the Strain BR 10303 (Bradyrhizobium sp.) isolated from nodules of Centrolobium paraense.</title>
        <authorList>
            <person name="Zelli J.E."/>
            <person name="Simoes-Araujo J.L."/>
            <person name="Barauna A.C."/>
            <person name="Silva K."/>
        </authorList>
    </citation>
    <scope>NUCLEOTIDE SEQUENCE [LARGE SCALE GENOMIC DNA]</scope>
    <source>
        <strain evidence="1 2">BR 10303</strain>
    </source>
</reference>
<evidence type="ECO:0000313" key="2">
    <source>
        <dbReference type="Proteomes" id="UP000057737"/>
    </source>
</evidence>
<accession>A0A109JGH7</accession>
<name>A0A109JGH7_9BRAD</name>
<sequence length="74" mass="8258">MDPLDVGERVVSGILSNEAYILSHGEFKDEVREAFAEIIDAFPDNQMIDPKRAALEAMRRQATIDAKRVAANIQ</sequence>
<dbReference type="AlphaFoldDB" id="A0A109JGH7"/>
<organism evidence="1 2">
    <name type="scientific">Bradyrhizobium macuxiense</name>
    <dbReference type="NCBI Taxonomy" id="1755647"/>
    <lineage>
        <taxon>Bacteria</taxon>
        <taxon>Pseudomonadati</taxon>
        <taxon>Pseudomonadota</taxon>
        <taxon>Alphaproteobacteria</taxon>
        <taxon>Hyphomicrobiales</taxon>
        <taxon>Nitrobacteraceae</taxon>
        <taxon>Bradyrhizobium</taxon>
    </lineage>
</organism>
<gene>
    <name evidence="1" type="ORF">AS156_18595</name>
</gene>
<comment type="caution">
    <text evidence="1">The sequence shown here is derived from an EMBL/GenBank/DDBJ whole genome shotgun (WGS) entry which is preliminary data.</text>
</comment>
<proteinExistence type="predicted"/>
<dbReference type="EMBL" id="LNCU01000107">
    <property type="protein sequence ID" value="KWV48483.1"/>
    <property type="molecule type" value="Genomic_DNA"/>
</dbReference>
<keyword evidence="2" id="KW-1185">Reference proteome</keyword>
<dbReference type="Proteomes" id="UP000057737">
    <property type="component" value="Unassembled WGS sequence"/>
</dbReference>
<protein>
    <submittedName>
        <fullName evidence="1">Uncharacterized protein</fullName>
    </submittedName>
</protein>
<evidence type="ECO:0000313" key="1">
    <source>
        <dbReference type="EMBL" id="KWV48483.1"/>
    </source>
</evidence>